<evidence type="ECO:0000313" key="6">
    <source>
        <dbReference type="EMBL" id="VDO03394.1"/>
    </source>
</evidence>
<dbReference type="AlphaFoldDB" id="A0A0R3TK67"/>
<dbReference type="PROSITE" id="PS51450">
    <property type="entry name" value="LRR"/>
    <property type="match status" value="1"/>
</dbReference>
<keyword evidence="2" id="KW-0433">Leucine-rich repeat</keyword>
<evidence type="ECO:0000256" key="2">
    <source>
        <dbReference type="ARBA" id="ARBA00022614"/>
    </source>
</evidence>
<dbReference type="InterPro" id="IPR032675">
    <property type="entry name" value="LRR_dom_sf"/>
</dbReference>
<reference evidence="6 7" key="2">
    <citation type="submission" date="2018-11" db="EMBL/GenBank/DDBJ databases">
        <authorList>
            <consortium name="Pathogen Informatics"/>
        </authorList>
    </citation>
    <scope>NUCLEOTIDE SEQUENCE [LARGE SCALE GENOMIC DNA]</scope>
</reference>
<dbReference type="SUPFAM" id="SSF52058">
    <property type="entry name" value="L domain-like"/>
    <property type="match status" value="1"/>
</dbReference>
<evidence type="ECO:0000313" key="7">
    <source>
        <dbReference type="Proteomes" id="UP000278807"/>
    </source>
</evidence>
<accession>A0A0R3TK67</accession>
<dbReference type="WBParaSite" id="HNAJ_0000753801-mRNA-1">
    <property type="protein sequence ID" value="HNAJ_0000753801-mRNA-1"/>
    <property type="gene ID" value="HNAJ_0000753801"/>
</dbReference>
<dbReference type="Proteomes" id="UP000278807">
    <property type="component" value="Unassembled WGS sequence"/>
</dbReference>
<keyword evidence="4" id="KW-0539">Nucleus</keyword>
<gene>
    <name evidence="6" type="ORF">HNAJ_LOCUS7534</name>
</gene>
<evidence type="ECO:0000256" key="5">
    <source>
        <dbReference type="ARBA" id="ARBA00024196"/>
    </source>
</evidence>
<organism evidence="8">
    <name type="scientific">Rodentolepis nana</name>
    <name type="common">Dwarf tapeworm</name>
    <name type="synonym">Hymenolepis nana</name>
    <dbReference type="NCBI Taxonomy" id="102285"/>
    <lineage>
        <taxon>Eukaryota</taxon>
        <taxon>Metazoa</taxon>
        <taxon>Spiralia</taxon>
        <taxon>Lophotrochozoa</taxon>
        <taxon>Platyhelminthes</taxon>
        <taxon>Cestoda</taxon>
        <taxon>Eucestoda</taxon>
        <taxon>Cyclophyllidea</taxon>
        <taxon>Hymenolepididae</taxon>
        <taxon>Rodentolepis</taxon>
    </lineage>
</organism>
<dbReference type="OrthoDB" id="433501at2759"/>
<protein>
    <submittedName>
        <fullName evidence="8">U2-associated snrnp a' protein</fullName>
    </submittedName>
</protein>
<evidence type="ECO:0000313" key="8">
    <source>
        <dbReference type="WBParaSite" id="HNAJ_0000753801-mRNA-1"/>
    </source>
</evidence>
<name>A0A0R3TK67_RODNA</name>
<comment type="similarity">
    <text evidence="5">Belongs to the U2 small nuclear ribonucleoprotein A family.</text>
</comment>
<dbReference type="FunFam" id="3.80.10.10:FF:000026">
    <property type="entry name" value="U2 small nuclear ribonucleoprotein A"/>
    <property type="match status" value="1"/>
</dbReference>
<reference evidence="8" key="1">
    <citation type="submission" date="2017-02" db="UniProtKB">
        <authorList>
            <consortium name="WormBaseParasite"/>
        </authorList>
    </citation>
    <scope>IDENTIFICATION</scope>
</reference>
<keyword evidence="3" id="KW-0677">Repeat</keyword>
<dbReference type="GO" id="GO:0005686">
    <property type="term" value="C:U2 snRNP"/>
    <property type="evidence" value="ECO:0007669"/>
    <property type="project" value="TreeGrafter"/>
</dbReference>
<dbReference type="STRING" id="102285.A0A0R3TK67"/>
<dbReference type="InterPro" id="IPR044640">
    <property type="entry name" value="RU2A"/>
</dbReference>
<dbReference type="EMBL" id="UZAE01012072">
    <property type="protein sequence ID" value="VDO03394.1"/>
    <property type="molecule type" value="Genomic_DNA"/>
</dbReference>
<evidence type="ECO:0000256" key="1">
    <source>
        <dbReference type="ARBA" id="ARBA00004123"/>
    </source>
</evidence>
<dbReference type="PANTHER" id="PTHR10552:SF6">
    <property type="entry name" value="U2 SMALL NUCLEAR RIBONUCLEOPROTEIN A"/>
    <property type="match status" value="1"/>
</dbReference>
<keyword evidence="7" id="KW-1185">Reference proteome</keyword>
<sequence>MVKLTVDLVEGAMQYTNPLKDRELDLRGYKVPAIENLGSTLDQFDCIDFTDNEIRKLDNFPLLKRLKALIVTSNKVIRIGEDIVSSLPNLETLILTDNNIAELKDLDPLVPLSKLTFLSLVRCPVTLKMNYRLYVIGRLPQLRFLDFKRITLAERKQARSFVKHLAPVTKTDTISDINNSKSAGVKTFVPGAPVGKKTTDENTDNVALSKPLEKTSSSEQPLPREFPQATLHPGVKRVIMSGGNSQDLNAIQDAIKRAKTMDEVERLHHMLSSGQYAGFAAHWHKQQQSQQQQ</sequence>
<evidence type="ECO:0000256" key="3">
    <source>
        <dbReference type="ARBA" id="ARBA00022737"/>
    </source>
</evidence>
<dbReference type="GO" id="GO:0030620">
    <property type="term" value="F:U2 snRNA binding"/>
    <property type="evidence" value="ECO:0007669"/>
    <property type="project" value="InterPro"/>
</dbReference>
<dbReference type="GO" id="GO:0000398">
    <property type="term" value="P:mRNA splicing, via spliceosome"/>
    <property type="evidence" value="ECO:0007669"/>
    <property type="project" value="InterPro"/>
</dbReference>
<dbReference type="Gene3D" id="3.80.10.10">
    <property type="entry name" value="Ribonuclease Inhibitor"/>
    <property type="match status" value="1"/>
</dbReference>
<evidence type="ECO:0000256" key="4">
    <source>
        <dbReference type="ARBA" id="ARBA00023242"/>
    </source>
</evidence>
<proteinExistence type="inferred from homology"/>
<dbReference type="InterPro" id="IPR001611">
    <property type="entry name" value="Leu-rich_rpt"/>
</dbReference>
<comment type="subcellular location">
    <subcellularLocation>
        <location evidence="1">Nucleus</location>
    </subcellularLocation>
</comment>
<dbReference type="PANTHER" id="PTHR10552">
    <property type="entry name" value="U2 SMALL NUCLEAR RIBONUCLEOPROTEIN A"/>
    <property type="match status" value="1"/>
</dbReference>
<dbReference type="Pfam" id="PF14580">
    <property type="entry name" value="LRR_9"/>
    <property type="match status" value="1"/>
</dbReference>